<dbReference type="InParanoid" id="A9V5S6"/>
<dbReference type="PANTHER" id="PTHR21230:SF1">
    <property type="entry name" value="GOLGI SNAP RECEPTOR COMPLEX MEMBER 2"/>
    <property type="match status" value="1"/>
</dbReference>
<name>A9V5S6_MONBE</name>
<evidence type="ECO:0000256" key="3">
    <source>
        <dbReference type="ARBA" id="ARBA00022692"/>
    </source>
</evidence>
<keyword evidence="9" id="KW-1185">Reference proteome</keyword>
<dbReference type="GeneID" id="5893372"/>
<keyword evidence="4" id="KW-0653">Protein transport</keyword>
<evidence type="ECO:0000313" key="9">
    <source>
        <dbReference type="Proteomes" id="UP000001357"/>
    </source>
</evidence>
<dbReference type="Pfam" id="PF12352">
    <property type="entry name" value="V-SNARE_C"/>
    <property type="match status" value="1"/>
</dbReference>
<dbReference type="PANTHER" id="PTHR21230">
    <property type="entry name" value="VESICLE TRANSPORT V-SNARE PROTEIN VTI1-RELATED"/>
    <property type="match status" value="1"/>
</dbReference>
<feature type="transmembrane region" description="Helical" evidence="7">
    <location>
        <begin position="101"/>
        <end position="121"/>
    </location>
</feature>
<reference evidence="8 9" key="1">
    <citation type="journal article" date="2008" name="Nature">
        <title>The genome of the choanoflagellate Monosiga brevicollis and the origin of metazoans.</title>
        <authorList>
            <consortium name="JGI Sequencing"/>
            <person name="King N."/>
            <person name="Westbrook M.J."/>
            <person name="Young S.L."/>
            <person name="Kuo A."/>
            <person name="Abedin M."/>
            <person name="Chapman J."/>
            <person name="Fairclough S."/>
            <person name="Hellsten U."/>
            <person name="Isogai Y."/>
            <person name="Letunic I."/>
            <person name="Marr M."/>
            <person name="Pincus D."/>
            <person name="Putnam N."/>
            <person name="Rokas A."/>
            <person name="Wright K.J."/>
            <person name="Zuzow R."/>
            <person name="Dirks W."/>
            <person name="Good M."/>
            <person name="Goodstein D."/>
            <person name="Lemons D."/>
            <person name="Li W."/>
            <person name="Lyons J.B."/>
            <person name="Morris A."/>
            <person name="Nichols S."/>
            <person name="Richter D.J."/>
            <person name="Salamov A."/>
            <person name="Bork P."/>
            <person name="Lim W.A."/>
            <person name="Manning G."/>
            <person name="Miller W.T."/>
            <person name="McGinnis W."/>
            <person name="Shapiro H."/>
            <person name="Tjian R."/>
            <person name="Grigoriev I.V."/>
            <person name="Rokhsar D."/>
        </authorList>
    </citation>
    <scope>NUCLEOTIDE SEQUENCE [LARGE SCALE GENOMIC DNA]</scope>
    <source>
        <strain evidence="9">MX1 / ATCC 50154</strain>
    </source>
</reference>
<accession>A9V5S6</accession>
<keyword evidence="3 7" id="KW-0812">Transmembrane</keyword>
<comment type="subcellular location">
    <subcellularLocation>
        <location evidence="1">Membrane</location>
        <topology evidence="1">Single-pass type IV membrane protein</topology>
    </subcellularLocation>
</comment>
<evidence type="ECO:0000313" key="8">
    <source>
        <dbReference type="EMBL" id="EDQ87094.1"/>
    </source>
</evidence>
<organism evidence="8 9">
    <name type="scientific">Monosiga brevicollis</name>
    <name type="common">Choanoflagellate</name>
    <dbReference type="NCBI Taxonomy" id="81824"/>
    <lineage>
        <taxon>Eukaryota</taxon>
        <taxon>Choanoflagellata</taxon>
        <taxon>Craspedida</taxon>
        <taxon>Salpingoecidae</taxon>
        <taxon>Monosiga</taxon>
    </lineage>
</organism>
<dbReference type="GO" id="GO:0016020">
    <property type="term" value="C:membrane"/>
    <property type="evidence" value="ECO:0007669"/>
    <property type="project" value="UniProtKB-SubCell"/>
</dbReference>
<evidence type="ECO:0008006" key="10">
    <source>
        <dbReference type="Google" id="ProtNLM"/>
    </source>
</evidence>
<keyword evidence="6 7" id="KW-0472">Membrane</keyword>
<dbReference type="RefSeq" id="XP_001748037.1">
    <property type="nucleotide sequence ID" value="XM_001747985.1"/>
</dbReference>
<dbReference type="KEGG" id="mbr:MONBRDRAFT_10290"/>
<evidence type="ECO:0000256" key="4">
    <source>
        <dbReference type="ARBA" id="ARBA00022927"/>
    </source>
</evidence>
<dbReference type="AlphaFoldDB" id="A9V5S6"/>
<sequence length="122" mass="13593">MAVVKSCPPHNPVLDYMCAVWQDSTALFIDDADLEHHDRLLAANTGVDGLLNRAGGVLSDLASQKDTLKRIQRRALDIANQLGLSNTVMRLIEQRTEQDRYILFGGMALTSLLMILIYVYFG</sequence>
<protein>
    <recommendedName>
        <fullName evidence="10">Golgi SNAP receptor complex member 2</fullName>
    </recommendedName>
</protein>
<dbReference type="eggNOG" id="KOG3251">
    <property type="taxonomic scope" value="Eukaryota"/>
</dbReference>
<keyword evidence="5 7" id="KW-1133">Transmembrane helix</keyword>
<dbReference type="STRING" id="81824.A9V5S6"/>
<evidence type="ECO:0000256" key="5">
    <source>
        <dbReference type="ARBA" id="ARBA00022989"/>
    </source>
</evidence>
<evidence type="ECO:0000256" key="2">
    <source>
        <dbReference type="ARBA" id="ARBA00022448"/>
    </source>
</evidence>
<keyword evidence="2" id="KW-0813">Transport</keyword>
<dbReference type="GO" id="GO:0015031">
    <property type="term" value="P:protein transport"/>
    <property type="evidence" value="ECO:0007669"/>
    <property type="project" value="UniProtKB-KW"/>
</dbReference>
<dbReference type="EMBL" id="CH991561">
    <property type="protein sequence ID" value="EDQ87094.1"/>
    <property type="molecule type" value="Genomic_DNA"/>
</dbReference>
<proteinExistence type="predicted"/>
<evidence type="ECO:0000256" key="7">
    <source>
        <dbReference type="SAM" id="Phobius"/>
    </source>
</evidence>
<evidence type="ECO:0000256" key="1">
    <source>
        <dbReference type="ARBA" id="ARBA00004211"/>
    </source>
</evidence>
<gene>
    <name evidence="8" type="ORF">MONBRDRAFT_10290</name>
</gene>
<dbReference type="GO" id="GO:0005737">
    <property type="term" value="C:cytoplasm"/>
    <property type="evidence" value="ECO:0007669"/>
    <property type="project" value="UniProtKB-ARBA"/>
</dbReference>
<evidence type="ECO:0000256" key="6">
    <source>
        <dbReference type="ARBA" id="ARBA00023136"/>
    </source>
</evidence>
<dbReference type="CDD" id="cd15863">
    <property type="entry name" value="SNARE_GS27"/>
    <property type="match status" value="1"/>
</dbReference>
<dbReference type="Proteomes" id="UP000001357">
    <property type="component" value="Unassembled WGS sequence"/>
</dbReference>